<dbReference type="PATRIC" id="fig|329854.7.peg.5"/>
<proteinExistence type="predicted"/>
<feature type="domain" description="MobA/VirD2-like nuclease" evidence="1">
    <location>
        <begin position="26"/>
        <end position="154"/>
    </location>
</feature>
<reference evidence="2 3" key="1">
    <citation type="submission" date="2016-02" db="EMBL/GenBank/DDBJ databases">
        <authorList>
            <person name="Wen L."/>
            <person name="He K."/>
            <person name="Yang H."/>
        </authorList>
    </citation>
    <scope>NUCLEOTIDE SEQUENCE [LARGE SCALE GENOMIC DNA]</scope>
    <source>
        <strain evidence="2 3">KLE1704</strain>
    </source>
</reference>
<gene>
    <name evidence="2" type="ORF">HMPREF2531_00005</name>
</gene>
<evidence type="ECO:0000313" key="2">
    <source>
        <dbReference type="EMBL" id="KXT55552.1"/>
    </source>
</evidence>
<evidence type="ECO:0000313" key="3">
    <source>
        <dbReference type="Proteomes" id="UP000070319"/>
    </source>
</evidence>
<organism evidence="2">
    <name type="scientific">Bacteroides intestinalis</name>
    <dbReference type="NCBI Taxonomy" id="329854"/>
    <lineage>
        <taxon>Bacteria</taxon>
        <taxon>Pseudomonadati</taxon>
        <taxon>Bacteroidota</taxon>
        <taxon>Bacteroidia</taxon>
        <taxon>Bacteroidales</taxon>
        <taxon>Bacteroidaceae</taxon>
        <taxon>Bacteroides</taxon>
    </lineage>
</organism>
<dbReference type="EMBL" id="LTDF01000001">
    <property type="protein sequence ID" value="KXT55552.1"/>
    <property type="molecule type" value="Genomic_DNA"/>
</dbReference>
<dbReference type="AlphaFoldDB" id="A0A139LVW0"/>
<dbReference type="Proteomes" id="UP000070319">
    <property type="component" value="Unassembled WGS sequence"/>
</dbReference>
<name>A0A139LVW0_9BACE</name>
<protein>
    <submittedName>
        <fullName evidence="2">Relaxase/mobilization nuclease domain protein</fullName>
    </submittedName>
</protein>
<accession>A0A139LVW0</accession>
<dbReference type="InterPro" id="IPR005094">
    <property type="entry name" value="Endonuclease_MobA/VirD2"/>
</dbReference>
<comment type="caution">
    <text evidence="2">The sequence shown here is derived from an EMBL/GenBank/DDBJ whole genome shotgun (WGS) entry which is preliminary data.</text>
</comment>
<evidence type="ECO:0000259" key="1">
    <source>
        <dbReference type="Pfam" id="PF03432"/>
    </source>
</evidence>
<sequence length="264" mass="29573">MIAKGKSISHGTAALEYDLAKEINGEAAATEIHRHELFGCTGEEMVQEMKPYFVDFPNVKNNCLRFEVSPSVEESAGMTDADWAKLGNDFMQRMGLMNHQYIIVKHSGTEKNRRQAHLHILANRVSLSGELYKDNWIGKRATEAANGIARERNLVQSKDIGKANREEIKQAMDGILARMQGFDLAGFSRELEKLGFRVREARASTGKLNGYYVTSRSGTEYKASEIGKGYTLAHIEKTQKNLKYNSISRNYGNTLKPKDGGLHL</sequence>
<dbReference type="RefSeq" id="WP_008675765.1">
    <property type="nucleotide sequence ID" value="NZ_KQ968642.1"/>
</dbReference>
<dbReference type="Pfam" id="PF03432">
    <property type="entry name" value="Relaxase"/>
    <property type="match status" value="1"/>
</dbReference>
<dbReference type="NCBIfam" id="NF041420">
    <property type="entry name" value="MbpB"/>
    <property type="match status" value="1"/>
</dbReference>